<dbReference type="NCBIfam" id="TIGR04057">
    <property type="entry name" value="SusC_RagA_signa"/>
    <property type="match status" value="1"/>
</dbReference>
<dbReference type="Pfam" id="PF07715">
    <property type="entry name" value="Plug"/>
    <property type="match status" value="1"/>
</dbReference>
<gene>
    <name evidence="6" type="ORF">LQ567_17820</name>
</gene>
<organism evidence="6 7">
    <name type="scientific">Niabella pedocola</name>
    <dbReference type="NCBI Taxonomy" id="1752077"/>
    <lineage>
        <taxon>Bacteria</taxon>
        <taxon>Pseudomonadati</taxon>
        <taxon>Bacteroidota</taxon>
        <taxon>Chitinophagia</taxon>
        <taxon>Chitinophagales</taxon>
        <taxon>Chitinophagaceae</taxon>
        <taxon>Niabella</taxon>
    </lineage>
</organism>
<dbReference type="InterPro" id="IPR012910">
    <property type="entry name" value="Plug_dom"/>
</dbReference>
<keyword evidence="3 4" id="KW-0998">Cell outer membrane</keyword>
<dbReference type="InterPro" id="IPR037066">
    <property type="entry name" value="Plug_dom_sf"/>
</dbReference>
<dbReference type="PROSITE" id="PS52016">
    <property type="entry name" value="TONB_DEPENDENT_REC_3"/>
    <property type="match status" value="1"/>
</dbReference>
<dbReference type="InterPro" id="IPR023996">
    <property type="entry name" value="TonB-dep_OMP_SusC/RagA"/>
</dbReference>
<name>A0ABS8PU87_9BACT</name>
<dbReference type="SUPFAM" id="SSF49464">
    <property type="entry name" value="Carboxypeptidase regulatory domain-like"/>
    <property type="match status" value="1"/>
</dbReference>
<evidence type="ECO:0000259" key="5">
    <source>
        <dbReference type="SMART" id="SM00965"/>
    </source>
</evidence>
<comment type="caution">
    <text evidence="6">The sequence shown here is derived from an EMBL/GenBank/DDBJ whole genome shotgun (WGS) entry which is preliminary data.</text>
</comment>
<accession>A0ABS8PU87</accession>
<keyword evidence="4" id="KW-0812">Transmembrane</keyword>
<dbReference type="InterPro" id="IPR039426">
    <property type="entry name" value="TonB-dep_rcpt-like"/>
</dbReference>
<protein>
    <submittedName>
        <fullName evidence="6">TonB-dependent receptor</fullName>
    </submittedName>
</protein>
<evidence type="ECO:0000256" key="3">
    <source>
        <dbReference type="ARBA" id="ARBA00023237"/>
    </source>
</evidence>
<dbReference type="SMART" id="SM00965">
    <property type="entry name" value="STN"/>
    <property type="match status" value="1"/>
</dbReference>
<keyword evidence="2 4" id="KW-0472">Membrane</keyword>
<dbReference type="NCBIfam" id="TIGR04056">
    <property type="entry name" value="OMP_RagA_SusC"/>
    <property type="match status" value="1"/>
</dbReference>
<keyword evidence="6" id="KW-0675">Receptor</keyword>
<comment type="subcellular location">
    <subcellularLocation>
        <location evidence="4">Cell outer membrane</location>
        <topology evidence="4">Multi-pass membrane protein</topology>
    </subcellularLocation>
</comment>
<dbReference type="Proteomes" id="UP001199816">
    <property type="component" value="Unassembled WGS sequence"/>
</dbReference>
<evidence type="ECO:0000256" key="2">
    <source>
        <dbReference type="ARBA" id="ARBA00023136"/>
    </source>
</evidence>
<dbReference type="EMBL" id="JAJNEC010000005">
    <property type="protein sequence ID" value="MCD2424644.1"/>
    <property type="molecule type" value="Genomic_DNA"/>
</dbReference>
<dbReference type="InterPro" id="IPR023997">
    <property type="entry name" value="TonB-dep_OMP_SusC/RagA_CS"/>
</dbReference>
<dbReference type="Pfam" id="PF13715">
    <property type="entry name" value="CarbopepD_reg_2"/>
    <property type="match status" value="1"/>
</dbReference>
<evidence type="ECO:0000313" key="7">
    <source>
        <dbReference type="Proteomes" id="UP001199816"/>
    </source>
</evidence>
<dbReference type="Gene3D" id="2.170.130.10">
    <property type="entry name" value="TonB-dependent receptor, plug domain"/>
    <property type="match status" value="1"/>
</dbReference>
<feature type="domain" description="Secretin/TonB short N-terminal" evidence="5">
    <location>
        <begin position="60"/>
        <end position="111"/>
    </location>
</feature>
<comment type="similarity">
    <text evidence="4">Belongs to the TonB-dependent receptor family.</text>
</comment>
<dbReference type="Gene3D" id="2.60.40.1120">
    <property type="entry name" value="Carboxypeptidase-like, regulatory domain"/>
    <property type="match status" value="1"/>
</dbReference>
<keyword evidence="1 4" id="KW-0813">Transport</keyword>
<keyword evidence="7" id="KW-1185">Reference proteome</keyword>
<dbReference type="SUPFAM" id="SSF56935">
    <property type="entry name" value="Porins"/>
    <property type="match status" value="1"/>
</dbReference>
<reference evidence="6 7" key="1">
    <citation type="submission" date="2021-11" db="EMBL/GenBank/DDBJ databases">
        <title>Genomic of Niabella pedocola.</title>
        <authorList>
            <person name="Wu T."/>
        </authorList>
    </citation>
    <scope>NUCLEOTIDE SEQUENCE [LARGE SCALE GENOMIC DNA]</scope>
    <source>
        <strain evidence="6 7">JCM 31011</strain>
    </source>
</reference>
<evidence type="ECO:0000313" key="6">
    <source>
        <dbReference type="EMBL" id="MCD2424644.1"/>
    </source>
</evidence>
<dbReference type="InterPro" id="IPR008969">
    <property type="entry name" value="CarboxyPept-like_regulatory"/>
</dbReference>
<proteinExistence type="inferred from homology"/>
<dbReference type="Pfam" id="PF07660">
    <property type="entry name" value="STN"/>
    <property type="match status" value="1"/>
</dbReference>
<dbReference type="InterPro" id="IPR018247">
    <property type="entry name" value="EF_Hand_1_Ca_BS"/>
</dbReference>
<keyword evidence="4" id="KW-1134">Transmembrane beta strand</keyword>
<evidence type="ECO:0000256" key="1">
    <source>
        <dbReference type="ARBA" id="ARBA00022448"/>
    </source>
</evidence>
<sequence>MFKNKSTCCQAGIYMSKRFLLPVVLLLLSMSLLAQNKGITIEGTKTVKEALKIIESQSAARFIYSDAFLDYDKSVQLHLNEATIEDALKQVLAGQPVQYLKQDNGIVIFRPAEAVPETPAAAAETPARGLLVRGTVQDKTGSVMSGVSVSIKGSINAVTTDGKGEFNIRTNLYDSLEFSFIGYKSQRVFVTDSRPMTIVMEGEVGSLNEVSVVAYSRQKKASVLGSITTIKPEELKIPSSNLTAALAGRVAGMISYQRSGEPGNDNANFFIRGITTFGADAKKDPLILIDGIELGPDDLARLNTDDIASFSIMKDATATSLYGARGANGVILVTTKEGREGKVQFNARLESSLSSPTRKVEIADPVTFMRMQNEAVKTRDPLGLAIYSEEKITMTERGMHPDIYPATDWNKAMFRDQIVNNRVNLSLRGGGTVARYYVGASVTKDNGNMIVDKRNNFNSNIKLMKYQFRTNINVNLTKTTEMITRFASTFDDYTGPIDGGASMYRKVMQTNPVMFKPYYVPDSAFSYAKHILFGNVDNASYLNPYAEALRGYRDYSKNTMFVTFEFKQNLKAILKGLTARTLLNFDRFSEYNVTRAYFPFYYNLKSFDLVNDTYTLRRLNPTTGTETINYLPGQRFINNVFYSESALEYNGTFGKHTINDLLVFTIRQEKKGIAENLQMSLPGRNVGLAGRFAYNYDTRYFAELNFGYNASERFAQNNRWGFFPSISAGWMLSNEKFFESLTGVFKQLKLRGSYGMVGNDAIGSYLDRFYYLSDVELYAPYLVNWGINMNENPGGIRVNRYANDQIGWETAYKTNLGLEINMVNGLSSIIEVYRERRKNILLGRIIPSTMGIIPDVKANLGEAEGKGVDVELNYDKTFSNGLWVSGRGTFTYATNKVLKWEEPDYTSTPWNSRVGHPIGQVWGYVADRLFVDSLEVKNSPLQTFGAYSAGDIKYHDVNGDGKINGLDMVPIGHPTTPEIIYGFGTSLGYKGFDLSIFFQGSARQSFWFNMQNVAPFLDGDANDGRIGQNAVLKVFADSYWSESNRDPYAIWPRLSNYALNNNYQTSTWFMQNAGFLRLKSAEVGYTVPKSFLQRYHISNLRIYFSGLNLLSWSSFKLWDPEMAGEGLGYPIQKVYNFGLNIGF</sequence>
<dbReference type="InterPro" id="IPR011662">
    <property type="entry name" value="Secretin/TonB_short_N"/>
</dbReference>
<dbReference type="PROSITE" id="PS00018">
    <property type="entry name" value="EF_HAND_1"/>
    <property type="match status" value="1"/>
</dbReference>
<evidence type="ECO:0000256" key="4">
    <source>
        <dbReference type="PROSITE-ProRule" id="PRU01360"/>
    </source>
</evidence>
<dbReference type="RefSeq" id="WP_231006855.1">
    <property type="nucleotide sequence ID" value="NZ_JAJNEC010000005.1"/>
</dbReference>
<dbReference type="Gene3D" id="3.55.50.30">
    <property type="match status" value="1"/>
</dbReference>